<evidence type="ECO:0000313" key="2">
    <source>
        <dbReference type="Proteomes" id="UP000054977"/>
    </source>
</evidence>
<dbReference type="Proteomes" id="UP000054977">
    <property type="component" value="Unassembled WGS sequence"/>
</dbReference>
<dbReference type="InterPro" id="IPR011990">
    <property type="entry name" value="TPR-like_helical_dom_sf"/>
</dbReference>
<dbReference type="SUPFAM" id="SSF48452">
    <property type="entry name" value="TPR-like"/>
    <property type="match status" value="1"/>
</dbReference>
<evidence type="ECO:0008006" key="3">
    <source>
        <dbReference type="Google" id="ProtNLM"/>
    </source>
</evidence>
<name>A0A158HV66_9BURK</name>
<keyword evidence="2" id="KW-1185">Reference proteome</keyword>
<proteinExistence type="predicted"/>
<accession>A0A158HV66</accession>
<evidence type="ECO:0000313" key="1">
    <source>
        <dbReference type="EMBL" id="SAL48037.1"/>
    </source>
</evidence>
<dbReference type="RefSeq" id="WP_087668648.1">
    <property type="nucleotide sequence ID" value="NZ_FCNW02000021.1"/>
</dbReference>
<dbReference type="STRING" id="326474.AWB65_03847"/>
<protein>
    <recommendedName>
        <fullName evidence="3">MxaK protein</fullName>
    </recommendedName>
</protein>
<comment type="caution">
    <text evidence="1">The sequence shown here is derived from an EMBL/GenBank/DDBJ whole genome shotgun (WGS) entry which is preliminary data.</text>
</comment>
<organism evidence="1 2">
    <name type="scientific">Caballeronia humi</name>
    <dbReference type="NCBI Taxonomy" id="326474"/>
    <lineage>
        <taxon>Bacteria</taxon>
        <taxon>Pseudomonadati</taxon>
        <taxon>Pseudomonadota</taxon>
        <taxon>Betaproteobacteria</taxon>
        <taxon>Burkholderiales</taxon>
        <taxon>Burkholderiaceae</taxon>
        <taxon>Caballeronia</taxon>
    </lineage>
</organism>
<gene>
    <name evidence="1" type="ORF">AWB65_03847</name>
</gene>
<dbReference type="EMBL" id="FCNW02000021">
    <property type="protein sequence ID" value="SAL48037.1"/>
    <property type="molecule type" value="Genomic_DNA"/>
</dbReference>
<reference evidence="1" key="1">
    <citation type="submission" date="2016-01" db="EMBL/GenBank/DDBJ databases">
        <authorList>
            <person name="Peeters C."/>
        </authorList>
    </citation>
    <scope>NUCLEOTIDE SEQUENCE [LARGE SCALE GENOMIC DNA]</scope>
    <source>
        <strain evidence="1">LMG 22934</strain>
    </source>
</reference>
<dbReference type="Gene3D" id="1.25.40.10">
    <property type="entry name" value="Tetratricopeptide repeat domain"/>
    <property type="match status" value="1"/>
</dbReference>
<sequence length="180" mass="19503">MRRRVVHAGFAAAVLCCAAWAGFEGWRLVDAQRSNAAVMRAGAASGVVGQSPRVKLAQAVALSKAGQRDAAAKLYEGLITSADPDEIGRAALFDLANMYLREAIAVGAGNPIASAPLVELAKNRYRELLRAKPDDWDARYNLERALWLQPESAQAFDDGREPYEVRRMIKVPDVALGDLP</sequence>
<dbReference type="AlphaFoldDB" id="A0A158HV66"/>
<dbReference type="OrthoDB" id="8685511at2"/>